<reference evidence="8 9" key="1">
    <citation type="journal article" date="2021" name="Elife">
        <title>Chloroplast acquisition without the gene transfer in kleptoplastic sea slugs, Plakobranchus ocellatus.</title>
        <authorList>
            <person name="Maeda T."/>
            <person name="Takahashi S."/>
            <person name="Yoshida T."/>
            <person name="Shimamura S."/>
            <person name="Takaki Y."/>
            <person name="Nagai Y."/>
            <person name="Toyoda A."/>
            <person name="Suzuki Y."/>
            <person name="Arimoto A."/>
            <person name="Ishii H."/>
            <person name="Satoh N."/>
            <person name="Nishiyama T."/>
            <person name="Hasebe M."/>
            <person name="Maruyama T."/>
            <person name="Minagawa J."/>
            <person name="Obokata J."/>
            <person name="Shigenobu S."/>
        </authorList>
    </citation>
    <scope>NUCLEOTIDE SEQUENCE [LARGE SCALE GENOMIC DNA]</scope>
</reference>
<evidence type="ECO:0000259" key="7">
    <source>
        <dbReference type="Pfam" id="PF03174"/>
    </source>
</evidence>
<protein>
    <recommendedName>
        <fullName evidence="3">beta-N-acetylhexosaminidase</fullName>
        <ecNumber evidence="3">3.2.1.52</ecNumber>
    </recommendedName>
</protein>
<dbReference type="SUPFAM" id="SSF81296">
    <property type="entry name" value="E set domains"/>
    <property type="match status" value="1"/>
</dbReference>
<dbReference type="SUPFAM" id="SSF51445">
    <property type="entry name" value="(Trans)glycosidases"/>
    <property type="match status" value="1"/>
</dbReference>
<dbReference type="EC" id="3.2.1.52" evidence="3"/>
<dbReference type="AlphaFoldDB" id="A0AAV4H3F6"/>
<dbReference type="Pfam" id="PF00728">
    <property type="entry name" value="Glyco_hydro_20"/>
    <property type="match status" value="1"/>
</dbReference>
<evidence type="ECO:0000256" key="1">
    <source>
        <dbReference type="ARBA" id="ARBA00001231"/>
    </source>
</evidence>
<dbReference type="InterPro" id="IPR014756">
    <property type="entry name" value="Ig_E-set"/>
</dbReference>
<dbReference type="Gene3D" id="3.20.20.80">
    <property type="entry name" value="Glycosidases"/>
    <property type="match status" value="1"/>
</dbReference>
<dbReference type="InterPro" id="IPR017853">
    <property type="entry name" value="GH"/>
</dbReference>
<evidence type="ECO:0000259" key="6">
    <source>
        <dbReference type="Pfam" id="PF00728"/>
    </source>
</evidence>
<accession>A0AAV4H3F6</accession>
<keyword evidence="4" id="KW-0378">Hydrolase</keyword>
<evidence type="ECO:0000313" key="8">
    <source>
        <dbReference type="EMBL" id="GFR92572.1"/>
    </source>
</evidence>
<sequence length="281" mass="31350">MSPATHVFFDHPQEPDPVEGGNVWATRYIDAYRTFSFMPFRYYDNTKVKLSGEAISKDLFCPPDSDSACPDLSSPENIIGVKGVMRTLRVKSLEEFDFQVYPRLLALAERAWYKSPWEDVTDEGQRKQELASDWARFATDLGNNDLALLDQIGVKYRVPPPGVRSDKEKLLTNVEFPGLKVQFRMADSKSGSAWTELSPDIKFDDGKRVLLRVVSPDGNRFSREVKVTTGESDASKNNNNNNSNKNSRDGSEGLTGSKPCALLTASLVVAIVACLRNFNVV</sequence>
<evidence type="ECO:0000313" key="9">
    <source>
        <dbReference type="Proteomes" id="UP000762676"/>
    </source>
</evidence>
<keyword evidence="9" id="KW-1185">Reference proteome</keyword>
<proteinExistence type="inferred from homology"/>
<evidence type="ECO:0000256" key="4">
    <source>
        <dbReference type="ARBA" id="ARBA00022801"/>
    </source>
</evidence>
<dbReference type="EMBL" id="BMAT01001790">
    <property type="protein sequence ID" value="GFR92572.1"/>
    <property type="molecule type" value="Genomic_DNA"/>
</dbReference>
<dbReference type="GO" id="GO:0004563">
    <property type="term" value="F:beta-N-acetylhexosaminidase activity"/>
    <property type="evidence" value="ECO:0007669"/>
    <property type="project" value="UniProtKB-EC"/>
</dbReference>
<name>A0AAV4H3F6_9GAST</name>
<dbReference type="InterPro" id="IPR013783">
    <property type="entry name" value="Ig-like_fold"/>
</dbReference>
<dbReference type="InterPro" id="IPR015883">
    <property type="entry name" value="Glyco_hydro_20_cat"/>
</dbReference>
<dbReference type="Proteomes" id="UP000762676">
    <property type="component" value="Unassembled WGS sequence"/>
</dbReference>
<comment type="caution">
    <text evidence="8">The sequence shown here is derived from an EMBL/GenBank/DDBJ whole genome shotgun (WGS) entry which is preliminary data.</text>
</comment>
<comment type="similarity">
    <text evidence="2">Belongs to the glycosyl hydrolase 20 family.</text>
</comment>
<evidence type="ECO:0000256" key="5">
    <source>
        <dbReference type="SAM" id="MobiDB-lite"/>
    </source>
</evidence>
<organism evidence="8 9">
    <name type="scientific">Elysia marginata</name>
    <dbReference type="NCBI Taxonomy" id="1093978"/>
    <lineage>
        <taxon>Eukaryota</taxon>
        <taxon>Metazoa</taxon>
        <taxon>Spiralia</taxon>
        <taxon>Lophotrochozoa</taxon>
        <taxon>Mollusca</taxon>
        <taxon>Gastropoda</taxon>
        <taxon>Heterobranchia</taxon>
        <taxon>Euthyneura</taxon>
        <taxon>Panpulmonata</taxon>
        <taxon>Sacoglossa</taxon>
        <taxon>Placobranchoidea</taxon>
        <taxon>Plakobranchidae</taxon>
        <taxon>Elysia</taxon>
    </lineage>
</organism>
<comment type="catalytic activity">
    <reaction evidence="1">
        <text>Hydrolysis of terminal non-reducing N-acetyl-D-hexosamine residues in N-acetyl-beta-D-hexosaminides.</text>
        <dbReference type="EC" id="3.2.1.52"/>
    </reaction>
</comment>
<dbReference type="InterPro" id="IPR004867">
    <property type="entry name" value="CHB_C_dom"/>
</dbReference>
<dbReference type="Gene3D" id="2.60.40.10">
    <property type="entry name" value="Immunoglobulins"/>
    <property type="match status" value="1"/>
</dbReference>
<feature type="region of interest" description="Disordered" evidence="5">
    <location>
        <begin position="222"/>
        <end position="255"/>
    </location>
</feature>
<dbReference type="GO" id="GO:0005975">
    <property type="term" value="P:carbohydrate metabolic process"/>
    <property type="evidence" value="ECO:0007669"/>
    <property type="project" value="InterPro"/>
</dbReference>
<evidence type="ECO:0000256" key="2">
    <source>
        <dbReference type="ARBA" id="ARBA00006285"/>
    </source>
</evidence>
<evidence type="ECO:0000256" key="3">
    <source>
        <dbReference type="ARBA" id="ARBA00012663"/>
    </source>
</evidence>
<feature type="compositionally biased region" description="Low complexity" evidence="5">
    <location>
        <begin position="235"/>
        <end position="245"/>
    </location>
</feature>
<feature type="domain" description="Glycoside hydrolase family 20 catalytic" evidence="6">
    <location>
        <begin position="1"/>
        <end position="114"/>
    </location>
</feature>
<dbReference type="Pfam" id="PF03174">
    <property type="entry name" value="CHB_HEX_C"/>
    <property type="match status" value="1"/>
</dbReference>
<feature type="domain" description="Chitobiase C-terminal" evidence="7">
    <location>
        <begin position="146"/>
        <end position="223"/>
    </location>
</feature>
<gene>
    <name evidence="8" type="ORF">ElyMa_000870800</name>
</gene>